<evidence type="ECO:0000313" key="1">
    <source>
        <dbReference type="EMBL" id="STD20121.1"/>
    </source>
</evidence>
<dbReference type="AlphaFoldDB" id="A0A376FA81"/>
<dbReference type="Proteomes" id="UP000255163">
    <property type="component" value="Unassembled WGS sequence"/>
</dbReference>
<dbReference type="EMBL" id="UFYI01000007">
    <property type="protein sequence ID" value="STD20121.1"/>
    <property type="molecule type" value="Genomic_DNA"/>
</dbReference>
<name>A0A376FA81_ENTAS</name>
<proteinExistence type="predicted"/>
<organism evidence="1 2">
    <name type="scientific">Enterobacter asburiae</name>
    <dbReference type="NCBI Taxonomy" id="61645"/>
    <lineage>
        <taxon>Bacteria</taxon>
        <taxon>Pseudomonadati</taxon>
        <taxon>Pseudomonadota</taxon>
        <taxon>Gammaproteobacteria</taxon>
        <taxon>Enterobacterales</taxon>
        <taxon>Enterobacteriaceae</taxon>
        <taxon>Enterobacter</taxon>
        <taxon>Enterobacter cloacae complex</taxon>
    </lineage>
</organism>
<protein>
    <submittedName>
        <fullName evidence="1">Peptidase S1 and S6 chymotrypsin/Hap</fullName>
    </submittedName>
</protein>
<gene>
    <name evidence="1" type="ORF">NCTC12123_01731</name>
</gene>
<reference evidence="1 2" key="1">
    <citation type="submission" date="2018-06" db="EMBL/GenBank/DDBJ databases">
        <authorList>
            <consortium name="Pathogen Informatics"/>
            <person name="Doyle S."/>
        </authorList>
    </citation>
    <scope>NUCLEOTIDE SEQUENCE [LARGE SCALE GENOMIC DNA]</scope>
    <source>
        <strain evidence="1 2">NCTC12123</strain>
    </source>
</reference>
<evidence type="ECO:0000313" key="2">
    <source>
        <dbReference type="Proteomes" id="UP000255163"/>
    </source>
</evidence>
<dbReference type="STRING" id="640513.Entas_1895"/>
<sequence>MPCGLVSQKGTWRYEIHGIEGRVDPSLGKRLKPDGDGWIVPPAAASWDFGLIILRYPPSGITPLPLFDGDKAALTAALKAADRKVTQVRLSCRSSGYALYAHRLYCDGLGANQRTFASVRYVCRVTVVHR</sequence>
<accession>A0A376FA81</accession>